<evidence type="ECO:0000313" key="1">
    <source>
        <dbReference type="EMBL" id="CAB5380316.1"/>
    </source>
</evidence>
<name>A0A915ZM08_9GLOM</name>
<proteinExistence type="predicted"/>
<reference evidence="1" key="1">
    <citation type="submission" date="2020-05" db="EMBL/GenBank/DDBJ databases">
        <authorList>
            <person name="Rincon C."/>
            <person name="Sanders R I."/>
            <person name="Robbins C."/>
            <person name="Chaturvedi A."/>
        </authorList>
    </citation>
    <scope>NUCLEOTIDE SEQUENCE</scope>
    <source>
        <strain evidence="1">CHB12</strain>
    </source>
</reference>
<dbReference type="Proteomes" id="UP000684084">
    <property type="component" value="Unassembled WGS sequence"/>
</dbReference>
<gene>
    <name evidence="1" type="ORF">CHRIB12_LOCUS17019</name>
</gene>
<dbReference type="AlphaFoldDB" id="A0A915ZM08"/>
<protein>
    <submittedName>
        <fullName evidence="1">Uncharacterized protein</fullName>
    </submittedName>
</protein>
<comment type="caution">
    <text evidence="1">The sequence shown here is derived from an EMBL/GenBank/DDBJ whole genome shotgun (WGS) entry which is preliminary data.</text>
</comment>
<accession>A0A915ZM08</accession>
<sequence length="85" mass="10011">MIWKKLSLDKNLFPSFTSVLYSLKTAILTKIVVSLMLVVDLDDRSVDNLLIYVPINSWRSNLTFKTYCIFINWIIRVIRAMDYGY</sequence>
<evidence type="ECO:0000313" key="2">
    <source>
        <dbReference type="Proteomes" id="UP000684084"/>
    </source>
</evidence>
<dbReference type="EMBL" id="CAGKOT010000042">
    <property type="protein sequence ID" value="CAB5380316.1"/>
    <property type="molecule type" value="Genomic_DNA"/>
</dbReference>
<dbReference type="VEuPathDB" id="FungiDB:RhiirFUN_022213"/>
<organism evidence="1 2">
    <name type="scientific">Rhizophagus irregularis</name>
    <dbReference type="NCBI Taxonomy" id="588596"/>
    <lineage>
        <taxon>Eukaryota</taxon>
        <taxon>Fungi</taxon>
        <taxon>Fungi incertae sedis</taxon>
        <taxon>Mucoromycota</taxon>
        <taxon>Glomeromycotina</taxon>
        <taxon>Glomeromycetes</taxon>
        <taxon>Glomerales</taxon>
        <taxon>Glomeraceae</taxon>
        <taxon>Rhizophagus</taxon>
    </lineage>
</organism>